<evidence type="ECO:0000256" key="5">
    <source>
        <dbReference type="ARBA" id="ARBA00023004"/>
    </source>
</evidence>
<dbReference type="NCBIfam" id="NF003379">
    <property type="entry name" value="PRK04456.1"/>
    <property type="match status" value="1"/>
</dbReference>
<organism evidence="9">
    <name type="scientific">Ignisphaera aggregans</name>
    <dbReference type="NCBI Taxonomy" id="334771"/>
    <lineage>
        <taxon>Archaea</taxon>
        <taxon>Thermoproteota</taxon>
        <taxon>Thermoprotei</taxon>
        <taxon>Desulfurococcales</taxon>
        <taxon>Desulfurococcaceae</taxon>
        <taxon>Ignisphaera</taxon>
    </lineage>
</organism>
<keyword evidence="5" id="KW-0408">Iron</keyword>
<evidence type="ECO:0000256" key="7">
    <source>
        <dbReference type="SAM" id="MobiDB-lite"/>
    </source>
</evidence>
<keyword evidence="2" id="KW-0533">Nickel</keyword>
<dbReference type="Pfam" id="PF19436">
    <property type="entry name" value="ACS_CODH_B_C"/>
    <property type="match status" value="1"/>
</dbReference>
<dbReference type="InterPro" id="IPR011254">
    <property type="entry name" value="Prismane-like_sf"/>
</dbReference>
<dbReference type="EC" id="2.3.1.169" evidence="1"/>
<keyword evidence="6" id="KW-0411">Iron-sulfur</keyword>
<dbReference type="GO" id="GO:0046872">
    <property type="term" value="F:metal ion binding"/>
    <property type="evidence" value="ECO:0007669"/>
    <property type="project" value="UniProtKB-KW"/>
</dbReference>
<name>A0A7C4FDX9_9CREN</name>
<dbReference type="Gene3D" id="3.40.970.20">
    <property type="entry name" value="Carbon monoxide dehydrogenase alpha subunit. Chain D, domain 4"/>
    <property type="match status" value="1"/>
</dbReference>
<evidence type="ECO:0000256" key="6">
    <source>
        <dbReference type="ARBA" id="ARBA00023014"/>
    </source>
</evidence>
<dbReference type="Gene3D" id="3.30.1650.10">
    <property type="entry name" value="Bifunctional carbon monoxide dehydrogenase/acetyl-coa synthase(codh/acs), Chain M, domain 3"/>
    <property type="match status" value="1"/>
</dbReference>
<dbReference type="InterPro" id="IPR004461">
    <property type="entry name" value="CO_DH/Ac-CoA_synth_bsu"/>
</dbReference>
<evidence type="ECO:0000256" key="2">
    <source>
        <dbReference type="ARBA" id="ARBA00022596"/>
    </source>
</evidence>
<feature type="compositionally biased region" description="Pro residues" evidence="7">
    <location>
        <begin position="454"/>
        <end position="468"/>
    </location>
</feature>
<dbReference type="Pfam" id="PF03598">
    <property type="entry name" value="CdhC"/>
    <property type="match status" value="1"/>
</dbReference>
<dbReference type="NCBIfam" id="TIGR00316">
    <property type="entry name" value="cdhC"/>
    <property type="match status" value="1"/>
</dbReference>
<dbReference type="GO" id="GO:0043884">
    <property type="term" value="F:CO-methylating acetyl-CoA synthase activity"/>
    <property type="evidence" value="ECO:0007669"/>
    <property type="project" value="UniProtKB-EC"/>
</dbReference>
<feature type="domain" description="CO dehydrogenase/acetyl-CoA synthase complex beta subunit C-terminal" evidence="8">
    <location>
        <begin position="202"/>
        <end position="432"/>
    </location>
</feature>
<evidence type="ECO:0000259" key="8">
    <source>
        <dbReference type="Pfam" id="PF19436"/>
    </source>
</evidence>
<dbReference type="EMBL" id="DTFF01000041">
    <property type="protein sequence ID" value="HGI87664.1"/>
    <property type="molecule type" value="Genomic_DNA"/>
</dbReference>
<evidence type="ECO:0000256" key="1">
    <source>
        <dbReference type="ARBA" id="ARBA00012244"/>
    </source>
</evidence>
<accession>A0A7C4FDX9</accession>
<evidence type="ECO:0000256" key="4">
    <source>
        <dbReference type="ARBA" id="ARBA00022723"/>
    </source>
</evidence>
<evidence type="ECO:0000256" key="3">
    <source>
        <dbReference type="ARBA" id="ARBA00022679"/>
    </source>
</evidence>
<sequence>MSISITLLEPVKLPEGVKIRVFDVPPAPQKGAFADIPVDVGPQYEGQRVRGPEMYVELGGPKVKYKFELFKVRKPEEIEDGKVVLVGPDIPELKEGSSIPYAVIIEAAGKGLEPEGEGVLERRIHEFSNYVQGYMHLNQRYDIWLRISKRAVQKGLTSFKYIGTVLYRLFKSAFPIIEKLRIVIVTDPRVVELLHPQALKIYEERDRRALGLRDEDVNEFYSCKLCQSFAPTHVCIITPERPSACGAISWLDARIAAKIDPKGPIQLVPKGRLLDPVGGEYEGANEAIRKLSNGAIQRVKLYSLFDYPPTICGCFEIATFYIPDLDAVGLVHRGFTGTTPIGLRFSQIADTVGGGKQVPGFQGIGLLYLWSKKLFQADGGWTRIVWMPSELKQRVLDAIPLELRDKIATEKEATSIEELKKFLVEKGHPIVQKLRKRERAEEKKEEKVEEKPPSITPTPPTPALPQAPQPAAQPQAIATTIAPQQVQTSPQAAGGITVSVTIPVPLLQQQQVAQPTTVTLVLKGVKIRAERIVIKRSSAGEGK</sequence>
<dbReference type="AlphaFoldDB" id="A0A7C4FDX9"/>
<keyword evidence="4" id="KW-0479">Metal-binding</keyword>
<keyword evidence="3" id="KW-0808">Transferase</keyword>
<dbReference type="PANTHER" id="PTHR42281">
    <property type="match status" value="1"/>
</dbReference>
<gene>
    <name evidence="9" type="primary">cdhC</name>
    <name evidence="9" type="ORF">ENV14_04650</name>
</gene>
<feature type="region of interest" description="Disordered" evidence="7">
    <location>
        <begin position="434"/>
        <end position="475"/>
    </location>
</feature>
<dbReference type="Gene3D" id="3.40.1470.10">
    <property type="entry name" value="Bifunctional carbon monoxide dehydrogenase/acetyl-coa synthase(codh/acs), Chain M, domain 5"/>
    <property type="match status" value="1"/>
</dbReference>
<feature type="compositionally biased region" description="Basic and acidic residues" evidence="7">
    <location>
        <begin position="438"/>
        <end position="452"/>
    </location>
</feature>
<reference evidence="9" key="1">
    <citation type="journal article" date="2020" name="mSystems">
        <title>Genome- and Community-Level Interaction Insights into Carbon Utilization and Element Cycling Functions of Hydrothermarchaeota in Hydrothermal Sediment.</title>
        <authorList>
            <person name="Zhou Z."/>
            <person name="Liu Y."/>
            <person name="Xu W."/>
            <person name="Pan J."/>
            <person name="Luo Z.H."/>
            <person name="Li M."/>
        </authorList>
    </citation>
    <scope>NUCLEOTIDE SEQUENCE [LARGE SCALE GENOMIC DNA]</scope>
    <source>
        <strain evidence="9">SpSt-732</strain>
    </source>
</reference>
<protein>
    <recommendedName>
        <fullName evidence="1">CO-methylating acetyl-CoA synthase</fullName>
        <ecNumber evidence="1">2.3.1.169</ecNumber>
    </recommendedName>
</protein>
<dbReference type="InterPro" id="IPR045822">
    <property type="entry name" value="ACS_CODH_B_C"/>
</dbReference>
<dbReference type="GO" id="GO:0051536">
    <property type="term" value="F:iron-sulfur cluster binding"/>
    <property type="evidence" value="ECO:0007669"/>
    <property type="project" value="UniProtKB-KW"/>
</dbReference>
<dbReference type="GO" id="GO:0006084">
    <property type="term" value="P:acetyl-CoA metabolic process"/>
    <property type="evidence" value="ECO:0007669"/>
    <property type="project" value="InterPro"/>
</dbReference>
<dbReference type="SUPFAM" id="SSF56821">
    <property type="entry name" value="Prismane protein-like"/>
    <property type="match status" value="1"/>
</dbReference>
<dbReference type="InterPro" id="IPR038571">
    <property type="entry name" value="CO_DH/Ac-CoA_synth_bsu_3_sf"/>
</dbReference>
<dbReference type="GO" id="GO:0043885">
    <property type="term" value="F:anaerobic carbon-monoxide dehydrogenase activity"/>
    <property type="evidence" value="ECO:0007669"/>
    <property type="project" value="InterPro"/>
</dbReference>
<dbReference type="PANTHER" id="PTHR42281:SF1">
    <property type="entry name" value="ACETYL-COA DECARBONYLASE_SYNTHASE COMPLEX SUBUNIT BETA 1"/>
    <property type="match status" value="1"/>
</dbReference>
<proteinExistence type="predicted"/>
<comment type="caution">
    <text evidence="9">The sequence shown here is derived from an EMBL/GenBank/DDBJ whole genome shotgun (WGS) entry which is preliminary data.</text>
</comment>
<evidence type="ECO:0000313" key="9">
    <source>
        <dbReference type="EMBL" id="HGI87664.1"/>
    </source>
</evidence>